<comment type="caution">
    <text evidence="2">The sequence shown here is derived from an EMBL/GenBank/DDBJ whole genome shotgun (WGS) entry which is preliminary data.</text>
</comment>
<evidence type="ECO:0000313" key="2">
    <source>
        <dbReference type="EMBL" id="ESZ95537.1"/>
    </source>
</evidence>
<sequence>MSSSSGPAHRQVRRESASSTNNESDHQSYNRDANLTQTRSSTTTQREGSRSSSTEVRAEPHAQFSSWISNHKKNLLQAMELASVTPVVMLAIPQRMIRLNEELKIMKLRRKIPFLI</sequence>
<evidence type="ECO:0000256" key="1">
    <source>
        <dbReference type="SAM" id="MobiDB-lite"/>
    </source>
</evidence>
<reference evidence="2 3" key="1">
    <citation type="journal article" date="2014" name="Genome Announc.">
        <title>Draft genome sequence of Sclerotinia borealis, a psychrophilic plant pathogenic fungus.</title>
        <authorList>
            <person name="Mardanov A.V."/>
            <person name="Beletsky A.V."/>
            <person name="Kadnikov V.V."/>
            <person name="Ignatov A.N."/>
            <person name="Ravin N.V."/>
        </authorList>
    </citation>
    <scope>NUCLEOTIDE SEQUENCE [LARGE SCALE GENOMIC DNA]</scope>
    <source>
        <strain evidence="3">F-4157</strain>
    </source>
</reference>
<dbReference type="EMBL" id="AYSA01000181">
    <property type="protein sequence ID" value="ESZ95537.1"/>
    <property type="molecule type" value="Genomic_DNA"/>
</dbReference>
<protein>
    <submittedName>
        <fullName evidence="2">Uncharacterized protein</fullName>
    </submittedName>
</protein>
<name>W9CFK5_SCLBF</name>
<proteinExistence type="predicted"/>
<accession>W9CFK5</accession>
<dbReference type="Proteomes" id="UP000019487">
    <property type="component" value="Unassembled WGS sequence"/>
</dbReference>
<feature type="compositionally biased region" description="Low complexity" evidence="1">
    <location>
        <begin position="36"/>
        <end position="55"/>
    </location>
</feature>
<gene>
    <name evidence="2" type="ORF">SBOR_4066</name>
</gene>
<dbReference type="AlphaFoldDB" id="W9CFK5"/>
<organism evidence="2 3">
    <name type="scientific">Sclerotinia borealis (strain F-4128)</name>
    <dbReference type="NCBI Taxonomy" id="1432307"/>
    <lineage>
        <taxon>Eukaryota</taxon>
        <taxon>Fungi</taxon>
        <taxon>Dikarya</taxon>
        <taxon>Ascomycota</taxon>
        <taxon>Pezizomycotina</taxon>
        <taxon>Leotiomycetes</taxon>
        <taxon>Helotiales</taxon>
        <taxon>Sclerotiniaceae</taxon>
        <taxon>Sclerotinia</taxon>
    </lineage>
</organism>
<feature type="region of interest" description="Disordered" evidence="1">
    <location>
        <begin position="1"/>
        <end position="64"/>
    </location>
</feature>
<keyword evidence="3" id="KW-1185">Reference proteome</keyword>
<dbReference type="HOGENOM" id="CLU_2098245_0_0_1"/>
<evidence type="ECO:0000313" key="3">
    <source>
        <dbReference type="Proteomes" id="UP000019487"/>
    </source>
</evidence>